<feature type="compositionally biased region" description="Polar residues" evidence="1">
    <location>
        <begin position="63"/>
        <end position="90"/>
    </location>
</feature>
<gene>
    <name evidence="2" type="ORF">EUGRSUZ_F03449</name>
</gene>
<dbReference type="InParanoid" id="A0A059BWX0"/>
<evidence type="ECO:0000313" key="2">
    <source>
        <dbReference type="EMBL" id="KCW70160.1"/>
    </source>
</evidence>
<evidence type="ECO:0000256" key="1">
    <source>
        <dbReference type="SAM" id="MobiDB-lite"/>
    </source>
</evidence>
<protein>
    <submittedName>
        <fullName evidence="2">Uncharacterized protein</fullName>
    </submittedName>
</protein>
<organism evidence="2">
    <name type="scientific">Eucalyptus grandis</name>
    <name type="common">Flooded gum</name>
    <dbReference type="NCBI Taxonomy" id="71139"/>
    <lineage>
        <taxon>Eukaryota</taxon>
        <taxon>Viridiplantae</taxon>
        <taxon>Streptophyta</taxon>
        <taxon>Embryophyta</taxon>
        <taxon>Tracheophyta</taxon>
        <taxon>Spermatophyta</taxon>
        <taxon>Magnoliopsida</taxon>
        <taxon>eudicotyledons</taxon>
        <taxon>Gunneridae</taxon>
        <taxon>Pentapetalae</taxon>
        <taxon>rosids</taxon>
        <taxon>malvids</taxon>
        <taxon>Myrtales</taxon>
        <taxon>Myrtaceae</taxon>
        <taxon>Myrtoideae</taxon>
        <taxon>Eucalypteae</taxon>
        <taxon>Eucalyptus</taxon>
    </lineage>
</organism>
<dbReference type="EMBL" id="KK198758">
    <property type="protein sequence ID" value="KCW70160.1"/>
    <property type="molecule type" value="Genomic_DNA"/>
</dbReference>
<accession>A0A059BWX0</accession>
<feature type="compositionally biased region" description="Polar residues" evidence="1">
    <location>
        <begin position="100"/>
        <end position="117"/>
    </location>
</feature>
<dbReference type="AlphaFoldDB" id="A0A059BWX0"/>
<feature type="compositionally biased region" description="Basic and acidic residues" evidence="1">
    <location>
        <begin position="119"/>
        <end position="128"/>
    </location>
</feature>
<proteinExistence type="predicted"/>
<dbReference type="Gramene" id="KCW70160">
    <property type="protein sequence ID" value="KCW70160"/>
    <property type="gene ID" value="EUGRSUZ_F03449"/>
</dbReference>
<sequence length="181" mass="20463">MRFLIMKSQDKCLICSGDCSGDTSYSKAIYPFQLKPISTQKTTLSRKAKTGVQSKAIDEREISPNSNNRATPGTPTAHKNQPKSFSTQHFRQTEPIPQKVKTSTLENRADSVTTKQTISHRDKAKYLEPFDSEQIPVDPTKIYVEKKLKSKTHFSSSRDLRKGLRYSRGKKEGAPPRSSRE</sequence>
<name>A0A059BWX0_EUCGR</name>
<feature type="compositionally biased region" description="Basic and acidic residues" evidence="1">
    <location>
        <begin position="169"/>
        <end position="181"/>
    </location>
</feature>
<reference evidence="2" key="1">
    <citation type="submission" date="2013-07" db="EMBL/GenBank/DDBJ databases">
        <title>The genome of Eucalyptus grandis.</title>
        <authorList>
            <person name="Schmutz J."/>
            <person name="Hayes R."/>
            <person name="Myburg A."/>
            <person name="Tuskan G."/>
            <person name="Grattapaglia D."/>
            <person name="Rokhsar D.S."/>
        </authorList>
    </citation>
    <scope>NUCLEOTIDE SEQUENCE</scope>
    <source>
        <tissue evidence="2">Leaf extractions</tissue>
    </source>
</reference>
<feature type="region of interest" description="Disordered" evidence="1">
    <location>
        <begin position="45"/>
        <end position="181"/>
    </location>
</feature>